<evidence type="ECO:0008006" key="4">
    <source>
        <dbReference type="Google" id="ProtNLM"/>
    </source>
</evidence>
<evidence type="ECO:0000313" key="3">
    <source>
        <dbReference type="Proteomes" id="UP000189857"/>
    </source>
</evidence>
<keyword evidence="1" id="KW-0472">Membrane</keyword>
<dbReference type="OrthoDB" id="9802901at2"/>
<dbReference type="EMBL" id="FUXA01000004">
    <property type="protein sequence ID" value="SJZ43106.1"/>
    <property type="molecule type" value="Genomic_DNA"/>
</dbReference>
<keyword evidence="1" id="KW-0812">Transmembrane</keyword>
<sequence length="213" mass="25394">MGEAYEEKNTGNDKEEDMYPITIFNPKKVDKKEQKRLEKIFRKYDLEWDNIEFSGTVSEKNLKKIYAICDEEGLRLKIRNSLGHRRTDYRRRFFSENKGDIGGKYICAYCGKWLKKDKVVVDHLYPVKNASQSVEYQKKLRRHGIRNINDNKNLVASCDKCNRKKGTKGGLWILRGKIGRHRAVWFIRYFIRFLIILFGAYSLWYLYRVIAVF</sequence>
<accession>A0A1T4KL30</accession>
<gene>
    <name evidence="2" type="ORF">SAMN02745110_00446</name>
</gene>
<dbReference type="CDD" id="cd00085">
    <property type="entry name" value="HNHc"/>
    <property type="match status" value="1"/>
</dbReference>
<organism evidence="2 3">
    <name type="scientific">Eubacterium ruminantium</name>
    <dbReference type="NCBI Taxonomy" id="42322"/>
    <lineage>
        <taxon>Bacteria</taxon>
        <taxon>Bacillati</taxon>
        <taxon>Bacillota</taxon>
        <taxon>Clostridia</taxon>
        <taxon>Eubacteriales</taxon>
        <taxon>Eubacteriaceae</taxon>
        <taxon>Eubacterium</taxon>
    </lineage>
</organism>
<dbReference type="RefSeq" id="WP_078786122.1">
    <property type="nucleotide sequence ID" value="NZ_FMTO01000003.1"/>
</dbReference>
<evidence type="ECO:0000256" key="1">
    <source>
        <dbReference type="SAM" id="Phobius"/>
    </source>
</evidence>
<feature type="transmembrane region" description="Helical" evidence="1">
    <location>
        <begin position="185"/>
        <end position="207"/>
    </location>
</feature>
<keyword evidence="3" id="KW-1185">Reference proteome</keyword>
<evidence type="ECO:0000313" key="2">
    <source>
        <dbReference type="EMBL" id="SJZ43106.1"/>
    </source>
</evidence>
<dbReference type="InterPro" id="IPR003615">
    <property type="entry name" value="HNH_nuc"/>
</dbReference>
<keyword evidence="1" id="KW-1133">Transmembrane helix</keyword>
<reference evidence="2 3" key="1">
    <citation type="submission" date="2017-02" db="EMBL/GenBank/DDBJ databases">
        <authorList>
            <person name="Peterson S.W."/>
        </authorList>
    </citation>
    <scope>NUCLEOTIDE SEQUENCE [LARGE SCALE GENOMIC DNA]</scope>
    <source>
        <strain evidence="2 3">ATCC 17233</strain>
    </source>
</reference>
<name>A0A1T4KL30_9FIRM</name>
<protein>
    <recommendedName>
        <fullName evidence="4">HNH endonuclease</fullName>
    </recommendedName>
</protein>
<proteinExistence type="predicted"/>
<dbReference type="AlphaFoldDB" id="A0A1T4KL30"/>
<dbReference type="Gene3D" id="1.10.30.50">
    <property type="match status" value="1"/>
</dbReference>
<dbReference type="Proteomes" id="UP000189857">
    <property type="component" value="Unassembled WGS sequence"/>
</dbReference>